<name>A0A7S4FC48_CHRCT</name>
<sequence>MSAQTYSLRPDFKHKFRPAVVKTVIASVLAERLSDKIYNAESTAGLTREISDEIKSKLRTEVELSSRYKLVVQVVIGEQRGEGVRMGARCFWDTDTDSYAEETYRNDSLFCVAAAFGVYLY</sequence>
<dbReference type="GO" id="GO:0045505">
    <property type="term" value="F:dynein intermediate chain binding"/>
    <property type="evidence" value="ECO:0007669"/>
    <property type="project" value="TreeGrafter"/>
</dbReference>
<evidence type="ECO:0000256" key="1">
    <source>
        <dbReference type="ARBA" id="ARBA00005361"/>
    </source>
</evidence>
<dbReference type="GO" id="GO:0005868">
    <property type="term" value="C:cytoplasmic dynein complex"/>
    <property type="evidence" value="ECO:0007669"/>
    <property type="project" value="TreeGrafter"/>
</dbReference>
<gene>
    <name evidence="2" type="ORF">PCAR00345_LOCUS40153</name>
</gene>
<dbReference type="FunFam" id="3.30.1140.40:FF:000003">
    <property type="entry name" value="tctex1 domain-containing protein 2"/>
    <property type="match status" value="1"/>
</dbReference>
<dbReference type="CDD" id="cd21459">
    <property type="entry name" value="DLC-like_TCTEX1D2"/>
    <property type="match status" value="1"/>
</dbReference>
<evidence type="ECO:0000313" key="2">
    <source>
        <dbReference type="EMBL" id="CAE0787445.1"/>
    </source>
</evidence>
<dbReference type="AlphaFoldDB" id="A0A7S4FC48"/>
<reference evidence="2" key="1">
    <citation type="submission" date="2021-01" db="EMBL/GenBank/DDBJ databases">
        <authorList>
            <person name="Corre E."/>
            <person name="Pelletier E."/>
            <person name="Niang G."/>
            <person name="Scheremetjew M."/>
            <person name="Finn R."/>
            <person name="Kale V."/>
            <person name="Holt S."/>
            <person name="Cochrane G."/>
            <person name="Meng A."/>
            <person name="Brown T."/>
            <person name="Cohen L."/>
        </authorList>
    </citation>
    <scope>NUCLEOTIDE SEQUENCE</scope>
    <source>
        <strain evidence="2">CCMP645</strain>
    </source>
</reference>
<proteinExistence type="inferred from homology"/>
<dbReference type="PANTHER" id="PTHR21255:SF67">
    <property type="entry name" value="TCTEX1 DOMAIN-CONTAINING PROTEIN 2"/>
    <property type="match status" value="1"/>
</dbReference>
<dbReference type="InterPro" id="IPR038586">
    <property type="entry name" value="Tctex-1-like_sf"/>
</dbReference>
<dbReference type="GO" id="GO:0007018">
    <property type="term" value="P:microtubule-based movement"/>
    <property type="evidence" value="ECO:0007669"/>
    <property type="project" value="TreeGrafter"/>
</dbReference>
<dbReference type="Pfam" id="PF03645">
    <property type="entry name" value="Tctex-1"/>
    <property type="match status" value="1"/>
</dbReference>
<dbReference type="InterPro" id="IPR005334">
    <property type="entry name" value="Tctex-1-like"/>
</dbReference>
<accession>A0A7S4FC48</accession>
<protein>
    <recommendedName>
        <fullName evidence="3">Tctex1 domain-containing protein 2</fullName>
    </recommendedName>
</protein>
<dbReference type="Gene3D" id="3.30.1140.40">
    <property type="entry name" value="Tctex-1"/>
    <property type="match status" value="1"/>
</dbReference>
<dbReference type="EMBL" id="HBIZ01065364">
    <property type="protein sequence ID" value="CAE0787445.1"/>
    <property type="molecule type" value="Transcribed_RNA"/>
</dbReference>
<dbReference type="PANTHER" id="PTHR21255">
    <property type="entry name" value="T-COMPLEX-ASSOCIATED-TESTIS-EXPRESSED 1/ DYNEIN LIGHT CHAIN"/>
    <property type="match status" value="1"/>
</dbReference>
<comment type="similarity">
    <text evidence="1">Belongs to the dynein light chain Tctex-type family.</text>
</comment>
<organism evidence="2">
    <name type="scientific">Chrysotila carterae</name>
    <name type="common">Marine alga</name>
    <name type="synonym">Syracosphaera carterae</name>
    <dbReference type="NCBI Taxonomy" id="13221"/>
    <lineage>
        <taxon>Eukaryota</taxon>
        <taxon>Haptista</taxon>
        <taxon>Haptophyta</taxon>
        <taxon>Prymnesiophyceae</taxon>
        <taxon>Isochrysidales</taxon>
        <taxon>Isochrysidaceae</taxon>
        <taxon>Chrysotila</taxon>
    </lineage>
</organism>
<evidence type="ECO:0008006" key="3">
    <source>
        <dbReference type="Google" id="ProtNLM"/>
    </source>
</evidence>
<dbReference type="GO" id="GO:0005737">
    <property type="term" value="C:cytoplasm"/>
    <property type="evidence" value="ECO:0007669"/>
    <property type="project" value="TreeGrafter"/>
</dbReference>